<feature type="region of interest" description="Disordered" evidence="1">
    <location>
        <begin position="91"/>
        <end position="119"/>
    </location>
</feature>
<dbReference type="InterPro" id="IPR008978">
    <property type="entry name" value="HSP20-like_chaperone"/>
</dbReference>
<accession>Q5C2N3</accession>
<evidence type="ECO:0000259" key="2">
    <source>
        <dbReference type="Pfam" id="PF23602"/>
    </source>
</evidence>
<name>Q5C2N3_SCHJA</name>
<feature type="non-terminal residue" evidence="3">
    <location>
        <position position="1"/>
    </location>
</feature>
<feature type="domain" description="Dynein axonemal assembly factor 11-like CS" evidence="2">
    <location>
        <begin position="1"/>
        <end position="83"/>
    </location>
</feature>
<dbReference type="Pfam" id="PF23602">
    <property type="entry name" value="CS_DNAAF11_C"/>
    <property type="match status" value="1"/>
</dbReference>
<dbReference type="AlphaFoldDB" id="Q5C2N3"/>
<feature type="compositionally biased region" description="Polar residues" evidence="1">
    <location>
        <begin position="109"/>
        <end position="119"/>
    </location>
</feature>
<dbReference type="EMBL" id="AY810203">
    <property type="protein sequence ID" value="AAX26092.2"/>
    <property type="molecule type" value="mRNA"/>
</dbReference>
<evidence type="ECO:0000313" key="3">
    <source>
        <dbReference type="EMBL" id="AAX26092.2"/>
    </source>
</evidence>
<protein>
    <submittedName>
        <fullName evidence="3">SJCHGC03215 protein</fullName>
    </submittedName>
</protein>
<evidence type="ECO:0000256" key="1">
    <source>
        <dbReference type="SAM" id="MobiDB-lite"/>
    </source>
</evidence>
<reference evidence="3" key="1">
    <citation type="journal article" date="2006" name="PLoS Pathog.">
        <title>New perspectives on host-parasite interplay by comparative transcriptomic and proteomic analyses of Schistosoma japonicum.</title>
        <authorList>
            <person name="Liu F."/>
            <person name="Lu J."/>
            <person name="Hu W."/>
            <person name="Wang S.Y."/>
            <person name="Cui S.J."/>
            <person name="Chi M."/>
            <person name="Yan Q."/>
            <person name="Wang X.R."/>
            <person name="Song H.D."/>
            <person name="Xu X.N."/>
            <person name="Wang J.J."/>
            <person name="Zhang X.L."/>
            <person name="Zhang X."/>
            <person name="Wang Z.Q."/>
            <person name="Xue C.L."/>
            <person name="Brindley P.J."/>
            <person name="McManus D.P."/>
            <person name="Yang P.Y."/>
            <person name="Feng Z."/>
            <person name="Chen Z."/>
            <person name="Han Z.G."/>
        </authorList>
    </citation>
    <scope>NUCLEOTIDE SEQUENCE</scope>
</reference>
<sequence length="182" mass="20619">NTAKIEFNLKEEKIDGLNYYILNVAVYKHMDTALIQCDIQVNYVRVTFKGKVLQLALPDDIQADASYVKRSTTTGHLLITMPKASQETIIPADKRHRNPQRDQDKANKDSNQNLSNVDNYVKTTPITKCSDVQLNVENQIPKNTNKQQCGSQKSISRINEQSKTQILHNSQSEDHSDVPPLI</sequence>
<dbReference type="SUPFAM" id="SSF49764">
    <property type="entry name" value="HSP20-like chaperones"/>
    <property type="match status" value="1"/>
</dbReference>
<proteinExistence type="evidence at transcript level"/>
<feature type="compositionally biased region" description="Basic and acidic residues" evidence="1">
    <location>
        <begin position="99"/>
        <end position="108"/>
    </location>
</feature>
<dbReference type="InterPro" id="IPR056496">
    <property type="entry name" value="CS_DNAAF11_C"/>
</dbReference>
<organism evidence="3">
    <name type="scientific">Schistosoma japonicum</name>
    <name type="common">Blood fluke</name>
    <dbReference type="NCBI Taxonomy" id="6182"/>
    <lineage>
        <taxon>Eukaryota</taxon>
        <taxon>Metazoa</taxon>
        <taxon>Spiralia</taxon>
        <taxon>Lophotrochozoa</taxon>
        <taxon>Platyhelminthes</taxon>
        <taxon>Trematoda</taxon>
        <taxon>Digenea</taxon>
        <taxon>Strigeidida</taxon>
        <taxon>Schistosomatoidea</taxon>
        <taxon>Schistosomatidae</taxon>
        <taxon>Schistosoma</taxon>
    </lineage>
</organism>
<dbReference type="CDD" id="cd00298">
    <property type="entry name" value="ACD_sHsps_p23-like"/>
    <property type="match status" value="1"/>
</dbReference>